<dbReference type="InterPro" id="IPR047173">
    <property type="entry name" value="STRAD_A/B-like"/>
</dbReference>
<accession>A0A0A9CRR9</accession>
<evidence type="ECO:0000256" key="1">
    <source>
        <dbReference type="ARBA" id="ARBA00008874"/>
    </source>
</evidence>
<dbReference type="PANTHER" id="PTHR48014">
    <property type="entry name" value="SERINE/THREONINE-PROTEIN KINASE FRAY2"/>
    <property type="match status" value="1"/>
</dbReference>
<dbReference type="AlphaFoldDB" id="A0A0A9CRR9"/>
<dbReference type="PANTHER" id="PTHR48014:SF24">
    <property type="entry name" value="PROTEIN KINASE SUPERFAMILY PROTEIN"/>
    <property type="match status" value="1"/>
</dbReference>
<comment type="similarity">
    <text evidence="1">Belongs to the protein kinase superfamily. STE Ser/Thr protein kinase family. STE20 subfamily.</text>
</comment>
<dbReference type="EMBL" id="GBRH01218861">
    <property type="protein sequence ID" value="JAD79034.1"/>
    <property type="molecule type" value="Transcribed_RNA"/>
</dbReference>
<protein>
    <submittedName>
        <fullName evidence="2">Uncharacterized protein</fullName>
    </submittedName>
</protein>
<organism evidence="2">
    <name type="scientific">Arundo donax</name>
    <name type="common">Giant reed</name>
    <name type="synonym">Donax arundinaceus</name>
    <dbReference type="NCBI Taxonomy" id="35708"/>
    <lineage>
        <taxon>Eukaryota</taxon>
        <taxon>Viridiplantae</taxon>
        <taxon>Streptophyta</taxon>
        <taxon>Embryophyta</taxon>
        <taxon>Tracheophyta</taxon>
        <taxon>Spermatophyta</taxon>
        <taxon>Magnoliopsida</taxon>
        <taxon>Liliopsida</taxon>
        <taxon>Poales</taxon>
        <taxon>Poaceae</taxon>
        <taxon>PACMAD clade</taxon>
        <taxon>Arundinoideae</taxon>
        <taxon>Arundineae</taxon>
        <taxon>Arundo</taxon>
    </lineage>
</organism>
<proteinExistence type="inferred from homology"/>
<name>A0A0A9CRR9_ARUDO</name>
<evidence type="ECO:0000313" key="2">
    <source>
        <dbReference type="EMBL" id="JAD79034.1"/>
    </source>
</evidence>
<sequence>MQTISHLPPLSIPSSAEAATSIIGGSLYTQLYNVLQTNMLQREQILNAMRQISGQDIASPCIPSMASSCINSISRATSPSSALSVDRSMLEAAHEKEKELVNEVLELQWRLLCTQDEVQRLKAKAAEV</sequence>
<reference evidence="2" key="2">
    <citation type="journal article" date="2015" name="Data Brief">
        <title>Shoot transcriptome of the giant reed, Arundo donax.</title>
        <authorList>
            <person name="Barrero R.A."/>
            <person name="Guerrero F.D."/>
            <person name="Moolhuijzen P."/>
            <person name="Goolsby J.A."/>
            <person name="Tidwell J."/>
            <person name="Bellgard S.E."/>
            <person name="Bellgard M.I."/>
        </authorList>
    </citation>
    <scope>NUCLEOTIDE SEQUENCE</scope>
    <source>
        <tissue evidence="2">Shoot tissue taken approximately 20 cm above the soil surface</tissue>
    </source>
</reference>
<dbReference type="GO" id="GO:0043539">
    <property type="term" value="F:protein serine/threonine kinase activator activity"/>
    <property type="evidence" value="ECO:0007669"/>
    <property type="project" value="InterPro"/>
</dbReference>
<reference evidence="2" key="1">
    <citation type="submission" date="2014-09" db="EMBL/GenBank/DDBJ databases">
        <authorList>
            <person name="Magalhaes I.L.F."/>
            <person name="Oliveira U."/>
            <person name="Santos F.R."/>
            <person name="Vidigal T.H.D.A."/>
            <person name="Brescovit A.D."/>
            <person name="Santos A.J."/>
        </authorList>
    </citation>
    <scope>NUCLEOTIDE SEQUENCE</scope>
    <source>
        <tissue evidence="2">Shoot tissue taken approximately 20 cm above the soil surface</tissue>
    </source>
</reference>